<reference evidence="2 3" key="1">
    <citation type="journal article" date="2017" name="Int. J. Syst. Evol. Microbiol.">
        <title>Ramlibacter monticola sp. nov., isolated from forest soil.</title>
        <authorList>
            <person name="Chaudhary D.K."/>
            <person name="Kim J."/>
        </authorList>
    </citation>
    <scope>NUCLEOTIDE SEQUENCE [LARGE SCALE GENOMIC DNA]</scope>
    <source>
        <strain evidence="2 3">KACC 19175</strain>
    </source>
</reference>
<keyword evidence="1" id="KW-1133">Transmembrane helix</keyword>
<protein>
    <submittedName>
        <fullName evidence="2">Uncharacterized protein</fullName>
    </submittedName>
</protein>
<name>A0A937CV68_9BURK</name>
<dbReference type="RefSeq" id="WP_201676086.1">
    <property type="nucleotide sequence ID" value="NZ_JAEQNE010000005.1"/>
</dbReference>
<organism evidence="2 3">
    <name type="scientific">Ramlibacter monticola</name>
    <dbReference type="NCBI Taxonomy" id="1926872"/>
    <lineage>
        <taxon>Bacteria</taxon>
        <taxon>Pseudomonadati</taxon>
        <taxon>Pseudomonadota</taxon>
        <taxon>Betaproteobacteria</taxon>
        <taxon>Burkholderiales</taxon>
        <taxon>Comamonadaceae</taxon>
        <taxon>Ramlibacter</taxon>
    </lineage>
</organism>
<dbReference type="Proteomes" id="UP000599109">
    <property type="component" value="Unassembled WGS sequence"/>
</dbReference>
<accession>A0A937CV68</accession>
<keyword evidence="3" id="KW-1185">Reference proteome</keyword>
<comment type="caution">
    <text evidence="2">The sequence shown here is derived from an EMBL/GenBank/DDBJ whole genome shotgun (WGS) entry which is preliminary data.</text>
</comment>
<keyword evidence="1" id="KW-0472">Membrane</keyword>
<feature type="transmembrane region" description="Helical" evidence="1">
    <location>
        <begin position="21"/>
        <end position="39"/>
    </location>
</feature>
<dbReference type="AlphaFoldDB" id="A0A937CV68"/>
<keyword evidence="1" id="KW-0812">Transmembrane</keyword>
<sequence length="62" mass="6796">MTHPPGLAWRLRRGLLRSYEVTLYVLLLALGLAVALPPFPGEAEEAPLQCGNIQSRAVVITR</sequence>
<evidence type="ECO:0000256" key="1">
    <source>
        <dbReference type="SAM" id="Phobius"/>
    </source>
</evidence>
<evidence type="ECO:0000313" key="3">
    <source>
        <dbReference type="Proteomes" id="UP000599109"/>
    </source>
</evidence>
<proteinExistence type="predicted"/>
<gene>
    <name evidence="2" type="ORF">JJ685_19965</name>
</gene>
<evidence type="ECO:0000313" key="2">
    <source>
        <dbReference type="EMBL" id="MBL0393423.1"/>
    </source>
</evidence>
<dbReference type="EMBL" id="JAEQNE010000005">
    <property type="protein sequence ID" value="MBL0393423.1"/>
    <property type="molecule type" value="Genomic_DNA"/>
</dbReference>